<dbReference type="Pfam" id="PF00071">
    <property type="entry name" value="Ras"/>
    <property type="match status" value="1"/>
</dbReference>
<dbReference type="SMART" id="SM00175">
    <property type="entry name" value="RAB"/>
    <property type="match status" value="1"/>
</dbReference>
<evidence type="ECO:0000256" key="6">
    <source>
        <dbReference type="ARBA" id="ARBA00023134"/>
    </source>
</evidence>
<dbReference type="Gene3D" id="3.30.710.10">
    <property type="entry name" value="Potassium Channel Kv1.1, Chain A"/>
    <property type="match status" value="2"/>
</dbReference>
<evidence type="ECO:0000256" key="1">
    <source>
        <dbReference type="ARBA" id="ARBA00004342"/>
    </source>
</evidence>
<dbReference type="PROSITE" id="PS50097">
    <property type="entry name" value="BTB"/>
    <property type="match status" value="2"/>
</dbReference>
<comment type="caution">
    <text evidence="11">The sequence shown here is derived from an EMBL/GenBank/DDBJ whole genome shotgun (WGS) entry which is preliminary data.</text>
</comment>
<dbReference type="STRING" id="6573.A0A210PFT3"/>
<dbReference type="PRINTS" id="PR00449">
    <property type="entry name" value="RASTRNSFRMNG"/>
</dbReference>
<dbReference type="PROSITE" id="PS51420">
    <property type="entry name" value="RHO"/>
    <property type="match status" value="1"/>
</dbReference>
<dbReference type="FunFam" id="3.30.710.10:FF:000202">
    <property type="entry name" value="Predicted protein"/>
    <property type="match status" value="1"/>
</dbReference>
<evidence type="ECO:0000256" key="9">
    <source>
        <dbReference type="ARBA" id="ARBA00023289"/>
    </source>
</evidence>
<feature type="domain" description="BTB" evidence="10">
    <location>
        <begin position="253"/>
        <end position="365"/>
    </location>
</feature>
<dbReference type="FunFam" id="3.40.50.300:FF:000983">
    <property type="entry name" value="Rho family GTPase"/>
    <property type="match status" value="1"/>
</dbReference>
<dbReference type="NCBIfam" id="TIGR00231">
    <property type="entry name" value="small_GTP"/>
    <property type="match status" value="1"/>
</dbReference>
<dbReference type="SUPFAM" id="SSF52540">
    <property type="entry name" value="P-loop containing nucleoside triphosphate hydrolases"/>
    <property type="match status" value="1"/>
</dbReference>
<evidence type="ECO:0000313" key="12">
    <source>
        <dbReference type="Proteomes" id="UP000242188"/>
    </source>
</evidence>
<evidence type="ECO:0000256" key="4">
    <source>
        <dbReference type="ARBA" id="ARBA00022481"/>
    </source>
</evidence>
<evidence type="ECO:0000256" key="7">
    <source>
        <dbReference type="ARBA" id="ARBA00023136"/>
    </source>
</evidence>
<dbReference type="PROSITE" id="PS51421">
    <property type="entry name" value="RAS"/>
    <property type="match status" value="1"/>
</dbReference>
<comment type="similarity">
    <text evidence="2">Belongs to the small GTPase superfamily. Rho family.</text>
</comment>
<protein>
    <submittedName>
        <fullName evidence="11">Rho-related protein racA</fullName>
    </submittedName>
</protein>
<dbReference type="GO" id="GO:0007264">
    <property type="term" value="P:small GTPase-mediated signal transduction"/>
    <property type="evidence" value="ECO:0007669"/>
    <property type="project" value="InterPro"/>
</dbReference>
<dbReference type="CDD" id="cd00157">
    <property type="entry name" value="Rho"/>
    <property type="match status" value="1"/>
</dbReference>
<proteinExistence type="inferred from homology"/>
<dbReference type="InterPro" id="IPR027417">
    <property type="entry name" value="P-loop_NTPase"/>
</dbReference>
<keyword evidence="6" id="KW-0342">GTP-binding</keyword>
<organism evidence="11 12">
    <name type="scientific">Mizuhopecten yessoensis</name>
    <name type="common">Japanese scallop</name>
    <name type="synonym">Patinopecten yessoensis</name>
    <dbReference type="NCBI Taxonomy" id="6573"/>
    <lineage>
        <taxon>Eukaryota</taxon>
        <taxon>Metazoa</taxon>
        <taxon>Spiralia</taxon>
        <taxon>Lophotrochozoa</taxon>
        <taxon>Mollusca</taxon>
        <taxon>Bivalvia</taxon>
        <taxon>Autobranchia</taxon>
        <taxon>Pteriomorphia</taxon>
        <taxon>Pectinida</taxon>
        <taxon>Pectinoidea</taxon>
        <taxon>Pectinidae</taxon>
        <taxon>Mizuhopecten</taxon>
    </lineage>
</organism>
<comment type="subcellular location">
    <subcellularLocation>
        <location evidence="1">Cell membrane</location>
        <topology evidence="1">Lipid-anchor</topology>
        <orientation evidence="1">Cytoplasmic side</orientation>
    </subcellularLocation>
</comment>
<dbReference type="PANTHER" id="PTHR24072">
    <property type="entry name" value="RHO FAMILY GTPASE"/>
    <property type="match status" value="1"/>
</dbReference>
<evidence type="ECO:0000313" key="11">
    <source>
        <dbReference type="EMBL" id="OWF35349.1"/>
    </source>
</evidence>
<dbReference type="SMART" id="SM00173">
    <property type="entry name" value="RAS"/>
    <property type="match status" value="1"/>
</dbReference>
<keyword evidence="8" id="KW-0449">Lipoprotein</keyword>
<keyword evidence="3" id="KW-1003">Cell membrane</keyword>
<keyword evidence="4" id="KW-0488">Methylation</keyword>
<evidence type="ECO:0000259" key="10">
    <source>
        <dbReference type="PROSITE" id="PS50097"/>
    </source>
</evidence>
<dbReference type="Gene3D" id="3.40.50.300">
    <property type="entry name" value="P-loop containing nucleotide triphosphate hydrolases"/>
    <property type="match status" value="1"/>
</dbReference>
<dbReference type="SUPFAM" id="SSF54695">
    <property type="entry name" value="POZ domain"/>
    <property type="match status" value="2"/>
</dbReference>
<dbReference type="SMART" id="SM00174">
    <property type="entry name" value="RHO"/>
    <property type="match status" value="1"/>
</dbReference>
<dbReference type="CDD" id="cd18299">
    <property type="entry name" value="BTB1_POZ_RhoBTB"/>
    <property type="match status" value="1"/>
</dbReference>
<keyword evidence="5" id="KW-0547">Nucleotide-binding</keyword>
<feature type="domain" description="BTB" evidence="10">
    <location>
        <begin position="431"/>
        <end position="500"/>
    </location>
</feature>
<dbReference type="InterPro" id="IPR000210">
    <property type="entry name" value="BTB/POZ_dom"/>
</dbReference>
<evidence type="ECO:0000256" key="8">
    <source>
        <dbReference type="ARBA" id="ARBA00023288"/>
    </source>
</evidence>
<dbReference type="SMART" id="SM00176">
    <property type="entry name" value="RAN"/>
    <property type="match status" value="1"/>
</dbReference>
<dbReference type="InterPro" id="IPR011333">
    <property type="entry name" value="SKP1/BTB/POZ_sf"/>
</dbReference>
<keyword evidence="9" id="KW-0636">Prenylation</keyword>
<dbReference type="OrthoDB" id="10251809at2759"/>
<evidence type="ECO:0000256" key="2">
    <source>
        <dbReference type="ARBA" id="ARBA00010142"/>
    </source>
</evidence>
<dbReference type="Gene3D" id="1.25.40.420">
    <property type="match status" value="1"/>
</dbReference>
<dbReference type="Proteomes" id="UP000242188">
    <property type="component" value="Unassembled WGS sequence"/>
</dbReference>
<sequence length="623" mass="70680">MYIIGDACLIVRGIHTTNTPIRIILTMVAHTKLIVVGDGGIGKSCLLIASATGKFPHEYVPTVFGSWVSELRLNGNDYEIALWDTAGQEDYDRLRPMSYPGSDVICICFAVDNRDSFENITEKWIPELQHHIPNVPKMLVACKTDLRYTSTGDYVTYAEGSKVAQDLELRYQETSALTRDGLTACFNRAIIEANQGIVARRRKKDRLQFFRRPKKEIPSPPTMPPAEKAPRVEVEASRFADDWRGVLEKPRHFDVTFILGGGQRLEANKLVLCSSSSFFCRLFGMTRYDQNDQKKNFGRLEPFSMEDMNNGVIKGIYAVYEKGTIICAKGQRRRHTVIKLASDITYTTFTRVLEFLYTGTPNLPDSHNDVNLDAVNDITKVSKIFQMTRLNEICQNYVMDHGFLNTSIGTCLNNDTGQRMKDLYFNNPEYADVAFKVQGQTIYAHKVVLCARCRAMATMFGGQFREGKKAVTEVDIPATSVECFLALLEYLYTDHSPIQEVDVMGLIVLADLYDQKGLMNICELYVTKEVDRSVTKRIEQAEIDVIGLLLTSQMYNANQLTAWCLHFISSNYTAFKRKPEFDQLKGDNLDIVKKRQWPPSSYLEEVAEYDKKWAGNGVECSLM</sequence>
<dbReference type="GO" id="GO:0003924">
    <property type="term" value="F:GTPase activity"/>
    <property type="evidence" value="ECO:0007669"/>
    <property type="project" value="InterPro"/>
</dbReference>
<dbReference type="InterPro" id="IPR005225">
    <property type="entry name" value="Small_GTP-bd"/>
</dbReference>
<keyword evidence="7" id="KW-0472">Membrane</keyword>
<reference evidence="11 12" key="1">
    <citation type="journal article" date="2017" name="Nat. Ecol. Evol.">
        <title>Scallop genome provides insights into evolution of bilaterian karyotype and development.</title>
        <authorList>
            <person name="Wang S."/>
            <person name="Zhang J."/>
            <person name="Jiao W."/>
            <person name="Li J."/>
            <person name="Xun X."/>
            <person name="Sun Y."/>
            <person name="Guo X."/>
            <person name="Huan P."/>
            <person name="Dong B."/>
            <person name="Zhang L."/>
            <person name="Hu X."/>
            <person name="Sun X."/>
            <person name="Wang J."/>
            <person name="Zhao C."/>
            <person name="Wang Y."/>
            <person name="Wang D."/>
            <person name="Huang X."/>
            <person name="Wang R."/>
            <person name="Lv J."/>
            <person name="Li Y."/>
            <person name="Zhang Z."/>
            <person name="Liu B."/>
            <person name="Lu W."/>
            <person name="Hui Y."/>
            <person name="Liang J."/>
            <person name="Zhou Z."/>
            <person name="Hou R."/>
            <person name="Li X."/>
            <person name="Liu Y."/>
            <person name="Li H."/>
            <person name="Ning X."/>
            <person name="Lin Y."/>
            <person name="Zhao L."/>
            <person name="Xing Q."/>
            <person name="Dou J."/>
            <person name="Li Y."/>
            <person name="Mao J."/>
            <person name="Guo H."/>
            <person name="Dou H."/>
            <person name="Li T."/>
            <person name="Mu C."/>
            <person name="Jiang W."/>
            <person name="Fu Q."/>
            <person name="Fu X."/>
            <person name="Miao Y."/>
            <person name="Liu J."/>
            <person name="Yu Q."/>
            <person name="Li R."/>
            <person name="Liao H."/>
            <person name="Li X."/>
            <person name="Kong Y."/>
            <person name="Jiang Z."/>
            <person name="Chourrout D."/>
            <person name="Li R."/>
            <person name="Bao Z."/>
        </authorList>
    </citation>
    <scope>NUCLEOTIDE SEQUENCE [LARGE SCALE GENOMIC DNA]</scope>
    <source>
        <strain evidence="11 12">PY_sf001</strain>
    </source>
</reference>
<dbReference type="InterPro" id="IPR001806">
    <property type="entry name" value="Small_GTPase"/>
</dbReference>
<dbReference type="SMART" id="SM00225">
    <property type="entry name" value="BTB"/>
    <property type="match status" value="2"/>
</dbReference>
<dbReference type="Pfam" id="PF00651">
    <property type="entry name" value="BTB"/>
    <property type="match status" value="3"/>
</dbReference>
<keyword evidence="12" id="KW-1185">Reference proteome</keyword>
<evidence type="ECO:0000256" key="3">
    <source>
        <dbReference type="ARBA" id="ARBA00022475"/>
    </source>
</evidence>
<dbReference type="GO" id="GO:0005886">
    <property type="term" value="C:plasma membrane"/>
    <property type="evidence" value="ECO:0007669"/>
    <property type="project" value="UniProtKB-SubCell"/>
</dbReference>
<dbReference type="EMBL" id="NEDP02076732">
    <property type="protein sequence ID" value="OWF35349.1"/>
    <property type="molecule type" value="Genomic_DNA"/>
</dbReference>
<dbReference type="GO" id="GO:0005525">
    <property type="term" value="F:GTP binding"/>
    <property type="evidence" value="ECO:0007669"/>
    <property type="project" value="UniProtKB-KW"/>
</dbReference>
<accession>A0A210PFT3</accession>
<name>A0A210PFT3_MIZYE</name>
<dbReference type="AlphaFoldDB" id="A0A210PFT3"/>
<dbReference type="InterPro" id="IPR003578">
    <property type="entry name" value="Small_GTPase_Rho"/>
</dbReference>
<dbReference type="CDD" id="cd18499">
    <property type="entry name" value="BACK_RHOBTB"/>
    <property type="match status" value="1"/>
</dbReference>
<gene>
    <name evidence="11" type="ORF">KP79_PYT03917</name>
</gene>
<dbReference type="PROSITE" id="PS51419">
    <property type="entry name" value="RAB"/>
    <property type="match status" value="1"/>
</dbReference>
<evidence type="ECO:0000256" key="5">
    <source>
        <dbReference type="ARBA" id="ARBA00022741"/>
    </source>
</evidence>